<dbReference type="EMBL" id="JRKL02007137">
    <property type="protein sequence ID" value="KAF3948063.1"/>
    <property type="molecule type" value="Genomic_DNA"/>
</dbReference>
<proteinExistence type="predicted"/>
<sequence length="263" mass="30148">MHPIEVVALEELVNAETQQVEQTCDERNSVKGIAETEIQPVEPNSEAKSVKGKEVTTTKRRAKPPLTFIAILNDANISINTSSPDELRDQLYAGVFLEPKKLKYFVDEKFNKNCFVVFARKLVICWSENSRYWKWTEEKDTSGEDIEVAELLKVCWLDIEGKIQTMNLSLRTVYEVVFVVKIKDKYPNFNGSETLTIILPHSKTLTRLENLSKRPSGNWIEIQVGEFEMSPENVGEMTFKLEHHSNNWKSGLVVKCAIIRPKN</sequence>
<dbReference type="InterPro" id="IPR052147">
    <property type="entry name" value="PP2-like/Lectin"/>
</dbReference>
<evidence type="ECO:0000313" key="1">
    <source>
        <dbReference type="EMBL" id="KAF3948063.1"/>
    </source>
</evidence>
<evidence type="ECO:0000313" key="2">
    <source>
        <dbReference type="Proteomes" id="UP000737018"/>
    </source>
</evidence>
<dbReference type="GO" id="GO:0030246">
    <property type="term" value="F:carbohydrate binding"/>
    <property type="evidence" value="ECO:0007669"/>
    <property type="project" value="InterPro"/>
</dbReference>
<keyword evidence="2" id="KW-1185">Reference proteome</keyword>
<dbReference type="Pfam" id="PF14299">
    <property type="entry name" value="PP2"/>
    <property type="match status" value="1"/>
</dbReference>
<dbReference type="PANTHER" id="PTHR48478">
    <property type="entry name" value="LECTIN-LIKE"/>
    <property type="match status" value="1"/>
</dbReference>
<name>A0A8J4QCN2_9ROSI</name>
<organism evidence="1 2">
    <name type="scientific">Castanea mollissima</name>
    <name type="common">Chinese chestnut</name>
    <dbReference type="NCBI Taxonomy" id="60419"/>
    <lineage>
        <taxon>Eukaryota</taxon>
        <taxon>Viridiplantae</taxon>
        <taxon>Streptophyta</taxon>
        <taxon>Embryophyta</taxon>
        <taxon>Tracheophyta</taxon>
        <taxon>Spermatophyta</taxon>
        <taxon>Magnoliopsida</taxon>
        <taxon>eudicotyledons</taxon>
        <taxon>Gunneridae</taxon>
        <taxon>Pentapetalae</taxon>
        <taxon>rosids</taxon>
        <taxon>fabids</taxon>
        <taxon>Fagales</taxon>
        <taxon>Fagaceae</taxon>
        <taxon>Castanea</taxon>
    </lineage>
</organism>
<dbReference type="Proteomes" id="UP000737018">
    <property type="component" value="Unassembled WGS sequence"/>
</dbReference>
<protein>
    <submittedName>
        <fullName evidence="1">Uncharacterized protein</fullName>
    </submittedName>
</protein>
<dbReference type="InterPro" id="IPR025886">
    <property type="entry name" value="PP2-like"/>
</dbReference>
<comment type="caution">
    <text evidence="1">The sequence shown here is derived from an EMBL/GenBank/DDBJ whole genome shotgun (WGS) entry which is preliminary data.</text>
</comment>
<dbReference type="AlphaFoldDB" id="A0A8J4QCN2"/>
<gene>
    <name evidence="1" type="ORF">CMV_025889</name>
</gene>
<dbReference type="OrthoDB" id="533833at2759"/>
<dbReference type="PANTHER" id="PTHR48478:SF1">
    <property type="entry name" value="LECTIN-LIKE"/>
    <property type="match status" value="1"/>
</dbReference>
<reference evidence="1" key="1">
    <citation type="submission" date="2020-03" db="EMBL/GenBank/DDBJ databases">
        <title>Castanea mollissima Vanexum genome sequencing.</title>
        <authorList>
            <person name="Staton M."/>
        </authorList>
    </citation>
    <scope>NUCLEOTIDE SEQUENCE</scope>
    <source>
        <tissue evidence="1">Leaf</tissue>
    </source>
</reference>
<accession>A0A8J4QCN2</accession>